<keyword evidence="7" id="KW-1185">Reference proteome</keyword>
<gene>
    <name evidence="6" type="ORF">1177</name>
</gene>
<keyword evidence="5" id="KW-0411">Iron-sulfur</keyword>
<dbReference type="PANTHER" id="PTHR30548">
    <property type="entry name" value="2-HYDROXYGLUTARYL-COA DEHYDRATASE, D-COMPONENT-RELATED"/>
    <property type="match status" value="1"/>
</dbReference>
<accession>A0A0E4GAB1</accession>
<dbReference type="GO" id="GO:0046872">
    <property type="term" value="F:metal ion binding"/>
    <property type="evidence" value="ECO:0007669"/>
    <property type="project" value="UniProtKB-KW"/>
</dbReference>
<name>A0A0E4GAB1_9FIRM</name>
<evidence type="ECO:0000256" key="3">
    <source>
        <dbReference type="ARBA" id="ARBA00022723"/>
    </source>
</evidence>
<evidence type="ECO:0000256" key="2">
    <source>
        <dbReference type="ARBA" id="ARBA00005806"/>
    </source>
</evidence>
<evidence type="ECO:0000256" key="5">
    <source>
        <dbReference type="ARBA" id="ARBA00023014"/>
    </source>
</evidence>
<comment type="cofactor">
    <cofactor evidence="1">
        <name>[4Fe-4S] cluster</name>
        <dbReference type="ChEBI" id="CHEBI:49883"/>
    </cofactor>
</comment>
<dbReference type="STRING" id="690567.1177"/>
<dbReference type="Gene3D" id="1.20.1270.370">
    <property type="match status" value="1"/>
</dbReference>
<comment type="similarity">
    <text evidence="2">Belongs to the FldB/FldC dehydratase alpha/beta subunit family.</text>
</comment>
<dbReference type="Proteomes" id="UP000045545">
    <property type="component" value="Unassembled WGS sequence"/>
</dbReference>
<dbReference type="Gene3D" id="3.40.50.11900">
    <property type="match status" value="1"/>
</dbReference>
<proteinExistence type="inferred from homology"/>
<dbReference type="InterPro" id="IPR010327">
    <property type="entry name" value="FldB/FldC_alpha/beta"/>
</dbReference>
<dbReference type="Gene3D" id="3.40.50.11890">
    <property type="match status" value="1"/>
</dbReference>
<organism evidence="6 7">
    <name type="scientific">Syntrophomonas zehnderi OL-4</name>
    <dbReference type="NCBI Taxonomy" id="690567"/>
    <lineage>
        <taxon>Bacteria</taxon>
        <taxon>Bacillati</taxon>
        <taxon>Bacillota</taxon>
        <taxon>Clostridia</taxon>
        <taxon>Eubacteriales</taxon>
        <taxon>Syntrophomonadaceae</taxon>
        <taxon>Syntrophomonas</taxon>
    </lineage>
</organism>
<dbReference type="Pfam" id="PF06050">
    <property type="entry name" value="HGD-D"/>
    <property type="match status" value="1"/>
</dbReference>
<evidence type="ECO:0000313" key="6">
    <source>
        <dbReference type="EMBL" id="CFX42521.1"/>
    </source>
</evidence>
<evidence type="ECO:0000256" key="1">
    <source>
        <dbReference type="ARBA" id="ARBA00001966"/>
    </source>
</evidence>
<keyword evidence="4" id="KW-0408">Iron</keyword>
<reference evidence="6 7" key="1">
    <citation type="submission" date="2015-03" db="EMBL/GenBank/DDBJ databases">
        <authorList>
            <person name="Murphy D."/>
        </authorList>
    </citation>
    <scope>NUCLEOTIDE SEQUENCE [LARGE SCALE GENOMIC DNA]</scope>
    <source>
        <strain evidence="6 7">OL-4</strain>
    </source>
</reference>
<evidence type="ECO:0000313" key="7">
    <source>
        <dbReference type="Proteomes" id="UP000045545"/>
    </source>
</evidence>
<dbReference type="RefSeq" id="WP_046496571.1">
    <property type="nucleotide sequence ID" value="NZ_CGIH01000021.1"/>
</dbReference>
<dbReference type="GO" id="GO:0051536">
    <property type="term" value="F:iron-sulfur cluster binding"/>
    <property type="evidence" value="ECO:0007669"/>
    <property type="project" value="UniProtKB-KW"/>
</dbReference>
<evidence type="ECO:0000256" key="4">
    <source>
        <dbReference type="ARBA" id="ARBA00023004"/>
    </source>
</evidence>
<protein>
    <submittedName>
        <fullName evidence="6">2-hydroxyglutaryl-CoA dehydratase, D-component</fullName>
    </submittedName>
</protein>
<sequence length="385" mass="44021">MEDILTKFKDYCERPYERAAQLKATRNIKIIGCLPMYFPEEIIHAAGALPVTLFGSDEPITLGDGHMMTNACDQVRSSFDSLLKGKYDFLDGIAAIYVCDQVRFYLEVWQLDYPVEFFHQMWRPYKLDKSTQVFFRSELERLISSLEEFTGNKITDEKLRASIKVYNDSRAMMRKLNDLRKARPGIVSASDMARIVAASMFIPREEHNELLGQLLAQIEQSDAAASQSLRVITIGHPCSMPETEVLDLIEANGMVVVDDDFFTGGRYFSKDVSASGDPIDAFIDFYMNAIPCTTYHFPENWLETGKSFSPYADYVIDLMRQGQAKGIVVLKEMYCDPYDMEFVLMKKRFEEEAIPYVSIITEHGSGPLEAIRTRVQAFEESLRFI</sequence>
<dbReference type="PANTHER" id="PTHR30548:SF5">
    <property type="entry name" value="SUBUNIT OF OXYGEN-SENSITIVE 2-HYDROXYISOCAPROYL-COA DEHYDRATASE"/>
    <property type="match status" value="1"/>
</dbReference>
<dbReference type="AlphaFoldDB" id="A0A0E4GAB1"/>
<dbReference type="GO" id="GO:0016836">
    <property type="term" value="F:hydro-lyase activity"/>
    <property type="evidence" value="ECO:0007669"/>
    <property type="project" value="UniProtKB-ARBA"/>
</dbReference>
<keyword evidence="3" id="KW-0479">Metal-binding</keyword>
<dbReference type="EMBL" id="CGIH01000021">
    <property type="protein sequence ID" value="CFX42521.1"/>
    <property type="molecule type" value="Genomic_DNA"/>
</dbReference>